<evidence type="ECO:0000313" key="3">
    <source>
        <dbReference type="Proteomes" id="UP001303046"/>
    </source>
</evidence>
<keyword evidence="1" id="KW-0472">Membrane</keyword>
<organism evidence="2 3">
    <name type="scientific">Necator americanus</name>
    <name type="common">Human hookworm</name>
    <dbReference type="NCBI Taxonomy" id="51031"/>
    <lineage>
        <taxon>Eukaryota</taxon>
        <taxon>Metazoa</taxon>
        <taxon>Ecdysozoa</taxon>
        <taxon>Nematoda</taxon>
        <taxon>Chromadorea</taxon>
        <taxon>Rhabditida</taxon>
        <taxon>Rhabditina</taxon>
        <taxon>Rhabditomorpha</taxon>
        <taxon>Strongyloidea</taxon>
        <taxon>Ancylostomatidae</taxon>
        <taxon>Bunostominae</taxon>
        <taxon>Necator</taxon>
    </lineage>
</organism>
<feature type="transmembrane region" description="Helical" evidence="1">
    <location>
        <begin position="107"/>
        <end position="133"/>
    </location>
</feature>
<feature type="transmembrane region" description="Helical" evidence="1">
    <location>
        <begin position="56"/>
        <end position="75"/>
    </location>
</feature>
<gene>
    <name evidence="2" type="primary">Necator_chrX.g21276</name>
    <name evidence="2" type="ORF">RB195_021115</name>
</gene>
<feature type="transmembrane region" description="Helical" evidence="1">
    <location>
        <begin position="81"/>
        <end position="100"/>
    </location>
</feature>
<dbReference type="EMBL" id="JAVFWL010000006">
    <property type="protein sequence ID" value="KAK6759325.1"/>
    <property type="molecule type" value="Genomic_DNA"/>
</dbReference>
<sequence>MSNTSAQCTLLRQSESSDIEAVPIAREYLTLLSQNYENGSYAFCGGRIHVALLTKIISIGVIPFYALILMFMIHFGNATAIMFAIIILGSVAVTTIYGAFRGSKLCLVPFIFLQVVFFIYDLVLLGLFAIALFRSEKSASLVYAIYVTESISPQIVLLVTSIVLLCAIPPILCVAYVVYLDILFIAELDRSLEFMRELNENASNDDATQKFTNF</sequence>
<evidence type="ECO:0008006" key="4">
    <source>
        <dbReference type="Google" id="ProtNLM"/>
    </source>
</evidence>
<comment type="caution">
    <text evidence="2">The sequence shown here is derived from an EMBL/GenBank/DDBJ whole genome shotgun (WGS) entry which is preliminary data.</text>
</comment>
<feature type="transmembrane region" description="Helical" evidence="1">
    <location>
        <begin position="153"/>
        <end position="186"/>
    </location>
</feature>
<keyword evidence="3" id="KW-1185">Reference proteome</keyword>
<dbReference type="Proteomes" id="UP001303046">
    <property type="component" value="Unassembled WGS sequence"/>
</dbReference>
<protein>
    <recommendedName>
        <fullName evidence="4">G-protein coupled receptors family 1 profile domain-containing protein</fullName>
    </recommendedName>
</protein>
<name>A0ABR1E9S2_NECAM</name>
<evidence type="ECO:0000256" key="1">
    <source>
        <dbReference type="SAM" id="Phobius"/>
    </source>
</evidence>
<keyword evidence="1" id="KW-0812">Transmembrane</keyword>
<accession>A0ABR1E9S2</accession>
<keyword evidence="1" id="KW-1133">Transmembrane helix</keyword>
<reference evidence="2 3" key="1">
    <citation type="submission" date="2023-08" db="EMBL/GenBank/DDBJ databases">
        <title>A Necator americanus chromosomal reference genome.</title>
        <authorList>
            <person name="Ilik V."/>
            <person name="Petrzelkova K.J."/>
            <person name="Pardy F."/>
            <person name="Fuh T."/>
            <person name="Niatou-Singa F.S."/>
            <person name="Gouil Q."/>
            <person name="Baker L."/>
            <person name="Ritchie M.E."/>
            <person name="Jex A.R."/>
            <person name="Gazzola D."/>
            <person name="Li H."/>
            <person name="Toshio Fujiwara R."/>
            <person name="Zhan B."/>
            <person name="Aroian R.V."/>
            <person name="Pafco B."/>
            <person name="Schwarz E.M."/>
        </authorList>
    </citation>
    <scope>NUCLEOTIDE SEQUENCE [LARGE SCALE GENOMIC DNA]</scope>
    <source>
        <strain evidence="2 3">Aroian</strain>
        <tissue evidence="2">Whole animal</tissue>
    </source>
</reference>
<evidence type="ECO:0000313" key="2">
    <source>
        <dbReference type="EMBL" id="KAK6759325.1"/>
    </source>
</evidence>
<proteinExistence type="predicted"/>